<name>A0AA40FIV7_9HYME</name>
<evidence type="ECO:0000313" key="1">
    <source>
        <dbReference type="EMBL" id="KAK1119925.1"/>
    </source>
</evidence>
<keyword evidence="2" id="KW-1185">Reference proteome</keyword>
<reference evidence="1" key="1">
    <citation type="submission" date="2021-10" db="EMBL/GenBank/DDBJ databases">
        <title>Melipona bicolor Genome sequencing and assembly.</title>
        <authorList>
            <person name="Araujo N.S."/>
            <person name="Arias M.C."/>
        </authorList>
    </citation>
    <scope>NUCLEOTIDE SEQUENCE</scope>
    <source>
        <strain evidence="1">USP_2M_L1-L4_2017</strain>
        <tissue evidence="1">Whole body</tissue>
    </source>
</reference>
<sequence>MLIQRAVASRFRTRDPDAPHALTAQNEEGFCAIGVRMTSFRILLFRQVRVRIEQSVEKSIAMHYGDSKLAGICESNAEQLASYNLASNLSDASNVRFQSPGPNIWTVNARHSIRQSRNPESQTSGANLELRFPNFKPRSTDLHSELTVPLQFLRLQKRSTICPWLCRTPVRSSPHSQQRN</sequence>
<accession>A0AA40FIV7</accession>
<organism evidence="1 2">
    <name type="scientific">Melipona bicolor</name>
    <dbReference type="NCBI Taxonomy" id="60889"/>
    <lineage>
        <taxon>Eukaryota</taxon>
        <taxon>Metazoa</taxon>
        <taxon>Ecdysozoa</taxon>
        <taxon>Arthropoda</taxon>
        <taxon>Hexapoda</taxon>
        <taxon>Insecta</taxon>
        <taxon>Pterygota</taxon>
        <taxon>Neoptera</taxon>
        <taxon>Endopterygota</taxon>
        <taxon>Hymenoptera</taxon>
        <taxon>Apocrita</taxon>
        <taxon>Aculeata</taxon>
        <taxon>Apoidea</taxon>
        <taxon>Anthophila</taxon>
        <taxon>Apidae</taxon>
        <taxon>Melipona</taxon>
    </lineage>
</organism>
<proteinExistence type="predicted"/>
<dbReference type="EMBL" id="JAHYIQ010000034">
    <property type="protein sequence ID" value="KAK1119925.1"/>
    <property type="molecule type" value="Genomic_DNA"/>
</dbReference>
<dbReference type="AlphaFoldDB" id="A0AA40FIV7"/>
<evidence type="ECO:0000313" key="2">
    <source>
        <dbReference type="Proteomes" id="UP001177670"/>
    </source>
</evidence>
<comment type="caution">
    <text evidence="1">The sequence shown here is derived from an EMBL/GenBank/DDBJ whole genome shotgun (WGS) entry which is preliminary data.</text>
</comment>
<gene>
    <name evidence="1" type="ORF">K0M31_012998</name>
</gene>
<protein>
    <submittedName>
        <fullName evidence="1">Uncharacterized protein</fullName>
    </submittedName>
</protein>
<dbReference type="Proteomes" id="UP001177670">
    <property type="component" value="Unassembled WGS sequence"/>
</dbReference>